<sequence length="245" mass="27753">MNRSKAKVLGVLVAILTFMLPSTSAFAQFEFAPVAGAGVFSAKSTIKPGFTTDLGVSARYTFFPHGVVSFQARLDVLYSYQRNTQLTRNLFQNPELKSHLGFVFDWQDHKLRLPLSLGLRFNEVFNGSLTLRAGAYYQRGIGGKARCTLYPFENLVTPFEFNTYATESFDVKRADNTVKRLNTIAQNESGFGLLFAADYRVWDNLELSLYYMGDMTPTWPILYSNSYIHTSVKPQAFKLGVSYWF</sequence>
<comment type="caution">
    <text evidence="2">The sequence shown here is derived from an EMBL/GenBank/DDBJ whole genome shotgun (WGS) entry which is preliminary data.</text>
</comment>
<proteinExistence type="predicted"/>
<evidence type="ECO:0000313" key="3">
    <source>
        <dbReference type="Proteomes" id="UP000030134"/>
    </source>
</evidence>
<dbReference type="Proteomes" id="UP000030134">
    <property type="component" value="Unassembled WGS sequence"/>
</dbReference>
<name>A0A0A2G7C1_9PORP</name>
<gene>
    <name evidence="2" type="ORF">HQ36_01675</name>
</gene>
<evidence type="ECO:0000256" key="1">
    <source>
        <dbReference type="SAM" id="SignalP"/>
    </source>
</evidence>
<dbReference type="AlphaFoldDB" id="A0A0A2G7C1"/>
<feature type="chain" id="PRO_5001987669" evidence="1">
    <location>
        <begin position="28"/>
        <end position="245"/>
    </location>
</feature>
<organism evidence="2 3">
    <name type="scientific">Porphyromonas gingivicanis</name>
    <dbReference type="NCBI Taxonomy" id="266762"/>
    <lineage>
        <taxon>Bacteria</taxon>
        <taxon>Pseudomonadati</taxon>
        <taxon>Bacteroidota</taxon>
        <taxon>Bacteroidia</taxon>
        <taxon>Bacteroidales</taxon>
        <taxon>Porphyromonadaceae</taxon>
        <taxon>Porphyromonas</taxon>
    </lineage>
</organism>
<keyword evidence="3" id="KW-1185">Reference proteome</keyword>
<evidence type="ECO:0000313" key="2">
    <source>
        <dbReference type="EMBL" id="KGN99188.1"/>
    </source>
</evidence>
<dbReference type="OrthoDB" id="9816120at2"/>
<dbReference type="EMBL" id="JQZW01000002">
    <property type="protein sequence ID" value="KGN99188.1"/>
    <property type="molecule type" value="Genomic_DNA"/>
</dbReference>
<keyword evidence="1" id="KW-0732">Signal</keyword>
<dbReference type="RefSeq" id="WP_025842587.1">
    <property type="nucleotide sequence ID" value="NZ_JQZW01000002.1"/>
</dbReference>
<protein>
    <submittedName>
        <fullName evidence="2">Uncharacterized protein</fullName>
    </submittedName>
</protein>
<reference evidence="2 3" key="1">
    <citation type="submission" date="2014-08" db="EMBL/GenBank/DDBJ databases">
        <title>Porphyromonas gingivicanis strain:COT-022_OH1391 Genome sequencing.</title>
        <authorList>
            <person name="Wallis C."/>
            <person name="Deusch O."/>
            <person name="O'Flynn C."/>
            <person name="Davis I."/>
            <person name="Jospin G."/>
            <person name="Darling A.E."/>
            <person name="Coil D.A."/>
            <person name="Alexiev A."/>
            <person name="Horsfall A."/>
            <person name="Kirkwood N."/>
            <person name="Harris S."/>
            <person name="Eisen J.A."/>
        </authorList>
    </citation>
    <scope>NUCLEOTIDE SEQUENCE [LARGE SCALE GENOMIC DNA]</scope>
    <source>
        <strain evidence="3">COT-022 OH1391</strain>
    </source>
</reference>
<feature type="signal peptide" evidence="1">
    <location>
        <begin position="1"/>
        <end position="27"/>
    </location>
</feature>
<accession>A0A0A2G7C1</accession>